<feature type="transmembrane region" description="Helical" evidence="1">
    <location>
        <begin position="235"/>
        <end position="256"/>
    </location>
</feature>
<dbReference type="InterPro" id="IPR026898">
    <property type="entry name" value="PrsW"/>
</dbReference>
<protein>
    <submittedName>
        <fullName evidence="2">PrsW family glutamic-type intramembrane protease</fullName>
        <ecNumber evidence="2">3.4.-.-</ecNumber>
    </submittedName>
</protein>
<dbReference type="Pfam" id="PF13367">
    <property type="entry name" value="PrsW-protease"/>
    <property type="match status" value="1"/>
</dbReference>
<keyword evidence="1" id="KW-0472">Membrane</keyword>
<dbReference type="EMBL" id="JAVLVT010000008">
    <property type="protein sequence ID" value="MDS1271788.1"/>
    <property type="molecule type" value="Genomic_DNA"/>
</dbReference>
<evidence type="ECO:0000256" key="1">
    <source>
        <dbReference type="SAM" id="Phobius"/>
    </source>
</evidence>
<evidence type="ECO:0000313" key="2">
    <source>
        <dbReference type="EMBL" id="MDS1271788.1"/>
    </source>
</evidence>
<keyword evidence="1" id="KW-0812">Transmembrane</keyword>
<accession>A0ABU2H931</accession>
<keyword evidence="3" id="KW-1185">Reference proteome</keyword>
<reference evidence="3" key="1">
    <citation type="submission" date="2023-07" db="EMBL/GenBank/DDBJ databases">
        <title>Novel species in the genus Lipingzhangella isolated from Sambhar Salt Lake.</title>
        <authorList>
            <person name="Jiya N."/>
            <person name="Kajale S."/>
            <person name="Sharma A."/>
        </authorList>
    </citation>
    <scope>NUCLEOTIDE SEQUENCE [LARGE SCALE GENOMIC DNA]</scope>
    <source>
        <strain evidence="3">LS1_29</strain>
    </source>
</reference>
<dbReference type="EC" id="3.4.-.-" evidence="2"/>
<proteinExistence type="predicted"/>
<comment type="caution">
    <text evidence="2">The sequence shown here is derived from an EMBL/GenBank/DDBJ whole genome shotgun (WGS) entry which is preliminary data.</text>
</comment>
<feature type="transmembrane region" description="Helical" evidence="1">
    <location>
        <begin position="400"/>
        <end position="426"/>
    </location>
</feature>
<dbReference type="RefSeq" id="WP_310913347.1">
    <property type="nucleotide sequence ID" value="NZ_JAVLVT010000008.1"/>
</dbReference>
<sequence>MLVLVPDTRGAIPIWLGVFTLAFQLALLGRSRSVPLRGYLAMVVVGTLWAPVIFAVQWVLMAWLGWQSRDVESSVFIAGPTEEPLKLVPLLALLIFARNRARRFGVVDHTLLGAACGAGFGVAENAVRGTVEQGVLPLGFWEAFTDLSEAAAHNYSLFTLFPGWAGDHVVESSGHAVWTGLVAGGIALMVRYRPVLFAPLPMLVLAWVTLDHMAWNDHVSLGTLLPPELGLIHELTGSGMAARPALLVLVLLGVYLDYRVVVHYHSQLPPIPHVGEPPRTVSLAVVSNIVSDLRFQTRTLFRAPPYHPRSMMFVRRRRELAYGIHRAAGRPRRDDPPRGRMWATGSFLHGITAALLVVLFAATFLLPAILVDAGSQAFLAPRLEALADWWHGLDPLEQTLIIGGAAAGLLLIPGVGAWGALGWASLGAGIAASGRDLANAIRTGTPADLAYAATIVALGRFFPPGARVVLPQGFQTLPGNRYRSPSGLIFGPGAREGHRIDHILDHTRPNPSKPNHTVFNVGGDRTRALQIVDQAWSMRNTHGRYLGQRRGNHNFVIDMGTQIGTRGETNVLISTKNDMRTIVTAYPIRRIP</sequence>
<feature type="transmembrane region" description="Helical" evidence="1">
    <location>
        <begin position="84"/>
        <end position="101"/>
    </location>
</feature>
<dbReference type="GO" id="GO:0006508">
    <property type="term" value="P:proteolysis"/>
    <property type="evidence" value="ECO:0007669"/>
    <property type="project" value="UniProtKB-KW"/>
</dbReference>
<name>A0ABU2H931_9ACTN</name>
<organism evidence="2 3">
    <name type="scientific">Lipingzhangella rawalii</name>
    <dbReference type="NCBI Taxonomy" id="2055835"/>
    <lineage>
        <taxon>Bacteria</taxon>
        <taxon>Bacillati</taxon>
        <taxon>Actinomycetota</taxon>
        <taxon>Actinomycetes</taxon>
        <taxon>Streptosporangiales</taxon>
        <taxon>Nocardiopsidaceae</taxon>
        <taxon>Lipingzhangella</taxon>
    </lineage>
</organism>
<keyword evidence="1" id="KW-1133">Transmembrane helix</keyword>
<keyword evidence="2" id="KW-0378">Hydrolase</keyword>
<dbReference type="GO" id="GO:0008233">
    <property type="term" value="F:peptidase activity"/>
    <property type="evidence" value="ECO:0007669"/>
    <property type="project" value="UniProtKB-KW"/>
</dbReference>
<feature type="transmembrane region" description="Helical" evidence="1">
    <location>
        <begin position="347"/>
        <end position="370"/>
    </location>
</feature>
<gene>
    <name evidence="2" type="ORF">RIF23_15950</name>
</gene>
<keyword evidence="2" id="KW-0645">Protease</keyword>
<dbReference type="Proteomes" id="UP001250214">
    <property type="component" value="Unassembled WGS sequence"/>
</dbReference>
<evidence type="ECO:0000313" key="3">
    <source>
        <dbReference type="Proteomes" id="UP001250214"/>
    </source>
</evidence>
<feature type="transmembrane region" description="Helical" evidence="1">
    <location>
        <begin position="40"/>
        <end position="64"/>
    </location>
</feature>
<feature type="transmembrane region" description="Helical" evidence="1">
    <location>
        <begin position="195"/>
        <end position="215"/>
    </location>
</feature>
<feature type="transmembrane region" description="Helical" evidence="1">
    <location>
        <begin position="12"/>
        <end position="28"/>
    </location>
</feature>